<protein>
    <submittedName>
        <fullName evidence="1">Uncharacterized protein</fullName>
    </submittedName>
</protein>
<accession>A0AAV4Y086</accession>
<evidence type="ECO:0000313" key="2">
    <source>
        <dbReference type="Proteomes" id="UP001054945"/>
    </source>
</evidence>
<keyword evidence="2" id="KW-1185">Reference proteome</keyword>
<sequence length="88" mass="10569">MDVKADTSVWKAHFQKCTCFNVHVHAEVFSYFLSRVFFDEQSYSQKQRVLHRIVFMHVNFRTEAFMLLISPKSYETRQNDQCEKLALM</sequence>
<gene>
    <name evidence="1" type="ORF">CEXT_661941</name>
</gene>
<dbReference type="Proteomes" id="UP001054945">
    <property type="component" value="Unassembled WGS sequence"/>
</dbReference>
<evidence type="ECO:0000313" key="1">
    <source>
        <dbReference type="EMBL" id="GIY99734.1"/>
    </source>
</evidence>
<proteinExistence type="predicted"/>
<name>A0AAV4Y086_CAEEX</name>
<comment type="caution">
    <text evidence="1">The sequence shown here is derived from an EMBL/GenBank/DDBJ whole genome shotgun (WGS) entry which is preliminary data.</text>
</comment>
<dbReference type="AlphaFoldDB" id="A0AAV4Y086"/>
<organism evidence="1 2">
    <name type="scientific">Caerostris extrusa</name>
    <name type="common">Bark spider</name>
    <name type="synonym">Caerostris bankana</name>
    <dbReference type="NCBI Taxonomy" id="172846"/>
    <lineage>
        <taxon>Eukaryota</taxon>
        <taxon>Metazoa</taxon>
        <taxon>Ecdysozoa</taxon>
        <taxon>Arthropoda</taxon>
        <taxon>Chelicerata</taxon>
        <taxon>Arachnida</taxon>
        <taxon>Araneae</taxon>
        <taxon>Araneomorphae</taxon>
        <taxon>Entelegynae</taxon>
        <taxon>Araneoidea</taxon>
        <taxon>Araneidae</taxon>
        <taxon>Caerostris</taxon>
    </lineage>
</organism>
<dbReference type="EMBL" id="BPLR01001080">
    <property type="protein sequence ID" value="GIY99734.1"/>
    <property type="molecule type" value="Genomic_DNA"/>
</dbReference>
<reference evidence="1 2" key="1">
    <citation type="submission" date="2021-06" db="EMBL/GenBank/DDBJ databases">
        <title>Caerostris extrusa draft genome.</title>
        <authorList>
            <person name="Kono N."/>
            <person name="Arakawa K."/>
        </authorList>
    </citation>
    <scope>NUCLEOTIDE SEQUENCE [LARGE SCALE GENOMIC DNA]</scope>
</reference>